<accession>A0A9Q1B5X1</accession>
<dbReference type="InterPro" id="IPR002999">
    <property type="entry name" value="Tudor"/>
</dbReference>
<dbReference type="Gene3D" id="2.40.50.90">
    <property type="match status" value="1"/>
</dbReference>
<dbReference type="InterPro" id="IPR050621">
    <property type="entry name" value="Tudor_domain_containing"/>
</dbReference>
<keyword evidence="3" id="KW-1185">Reference proteome</keyword>
<protein>
    <recommendedName>
        <fullName evidence="1">Tudor domain-containing protein</fullName>
    </recommendedName>
</protein>
<dbReference type="CDD" id="cd20436">
    <property type="entry name" value="Tudor_TDRD15_rpt1"/>
    <property type="match status" value="1"/>
</dbReference>
<dbReference type="PANTHER" id="PTHR22948">
    <property type="entry name" value="TUDOR DOMAIN CONTAINING PROTEIN"/>
    <property type="match status" value="1"/>
</dbReference>
<evidence type="ECO:0000259" key="1">
    <source>
        <dbReference type="PROSITE" id="PS50304"/>
    </source>
</evidence>
<dbReference type="Proteomes" id="UP001142489">
    <property type="component" value="Unassembled WGS sequence"/>
</dbReference>
<dbReference type="Pfam" id="PF00567">
    <property type="entry name" value="TUDOR"/>
    <property type="match status" value="1"/>
</dbReference>
<comment type="caution">
    <text evidence="2">The sequence shown here is derived from an EMBL/GenBank/DDBJ whole genome shotgun (WGS) entry which is preliminary data.</text>
</comment>
<dbReference type="InterPro" id="IPR047450">
    <property type="entry name" value="Tudor_TDRD15_rpt1"/>
</dbReference>
<evidence type="ECO:0000313" key="3">
    <source>
        <dbReference type="Proteomes" id="UP001142489"/>
    </source>
</evidence>
<dbReference type="PROSITE" id="PS50304">
    <property type="entry name" value="TUDOR"/>
    <property type="match status" value="1"/>
</dbReference>
<dbReference type="OrthoDB" id="9995375at2759"/>
<evidence type="ECO:0000313" key="2">
    <source>
        <dbReference type="EMBL" id="KAJ7341488.1"/>
    </source>
</evidence>
<sequence>MDSSISTKFLDVDLKLTEIYYNPKEVLVKFQGQYSTEYEFDYHVLQNEIQQVPKVMDSVGSGDFCLVEESNCGKWYRGRVVRKESNIYDVFLIDHGKTLSVYEAHIACATEELFQLPPKIVSGIFANILPVNETWSPKALNYFTALKDLRIKGYIEAILQHQTLLLDVPKVTSDIVELNLGKLVDGDTFRLIVEMLTECPKEPLCKQMPDLLQKKYTSSTLFNTGSEPEQPILQSLQPHLSVGGLEKVRISMAVSPSRFYCQLLTQQMELDILTAHMSSILQHSK</sequence>
<dbReference type="PANTHER" id="PTHR22948:SF7">
    <property type="entry name" value="TUDOR DOMAIN-CONTAINING PROTEIN 15"/>
    <property type="match status" value="1"/>
</dbReference>
<gene>
    <name evidence="2" type="ORF">JRQ81_005643</name>
</gene>
<dbReference type="AlphaFoldDB" id="A0A9Q1B5X1"/>
<dbReference type="InterPro" id="IPR035437">
    <property type="entry name" value="SNase_OB-fold_sf"/>
</dbReference>
<reference evidence="2" key="1">
    <citation type="journal article" date="2023" name="DNA Res.">
        <title>Chromosome-level genome assembly of Phrynocephalus forsythii using third-generation DNA sequencing and Hi-C analysis.</title>
        <authorList>
            <person name="Qi Y."/>
            <person name="Zhao W."/>
            <person name="Zhao Y."/>
            <person name="Niu C."/>
            <person name="Cao S."/>
            <person name="Zhang Y."/>
        </authorList>
    </citation>
    <scope>NUCLEOTIDE SEQUENCE</scope>
    <source>
        <tissue evidence="2">Muscle</tissue>
    </source>
</reference>
<dbReference type="EMBL" id="JAPFRF010000002">
    <property type="protein sequence ID" value="KAJ7341488.1"/>
    <property type="molecule type" value="Genomic_DNA"/>
</dbReference>
<dbReference type="SUPFAM" id="SSF63748">
    <property type="entry name" value="Tudor/PWWP/MBT"/>
    <property type="match status" value="1"/>
</dbReference>
<name>A0A9Q1B5X1_9SAUR</name>
<dbReference type="Gene3D" id="2.30.30.140">
    <property type="match status" value="1"/>
</dbReference>
<organism evidence="2 3">
    <name type="scientific">Phrynocephalus forsythii</name>
    <dbReference type="NCBI Taxonomy" id="171643"/>
    <lineage>
        <taxon>Eukaryota</taxon>
        <taxon>Metazoa</taxon>
        <taxon>Chordata</taxon>
        <taxon>Craniata</taxon>
        <taxon>Vertebrata</taxon>
        <taxon>Euteleostomi</taxon>
        <taxon>Lepidosauria</taxon>
        <taxon>Squamata</taxon>
        <taxon>Bifurcata</taxon>
        <taxon>Unidentata</taxon>
        <taxon>Episquamata</taxon>
        <taxon>Toxicofera</taxon>
        <taxon>Iguania</taxon>
        <taxon>Acrodonta</taxon>
        <taxon>Agamidae</taxon>
        <taxon>Agaminae</taxon>
        <taxon>Phrynocephalus</taxon>
    </lineage>
</organism>
<feature type="domain" description="Tudor" evidence="1">
    <location>
        <begin position="58"/>
        <end position="116"/>
    </location>
</feature>
<proteinExistence type="predicted"/>